<dbReference type="SUPFAM" id="SSF52047">
    <property type="entry name" value="RNI-like"/>
    <property type="match status" value="1"/>
</dbReference>
<dbReference type="InterPro" id="IPR032675">
    <property type="entry name" value="LRR_dom_sf"/>
</dbReference>
<evidence type="ECO:0000313" key="1">
    <source>
        <dbReference type="EMBL" id="KAK0460382.1"/>
    </source>
</evidence>
<accession>A0AA39N743</accession>
<dbReference type="GeneID" id="85364752"/>
<evidence type="ECO:0000313" key="2">
    <source>
        <dbReference type="Proteomes" id="UP001175211"/>
    </source>
</evidence>
<sequence length="450" mass="51833">MIYSFVYSSSHPMASVIIFPRRYMRPWALLRVCNSWRNIALNSPTLWSVLAFNFTGANPKIHPLQYRVPFQRALELSKNSNLSIQLTIHHPTIGDVNFLWKHIISTSSRWVTCDLSADYWEFREFLDVFRNIPNLRTLRLKAGTHTWFGDTHGEPSEFFSTAAALRTVEFYGLEFLSLSLPLHRLTELSIHQPSRAGASSLFHQCIDGAVNLDTFSFHCKSEMIFDPLPNTVVHARLRKLTFVDSVPASLFWCSMPGLEELVLFTKPTESHHPIYDNDVGDLCSFVERSNCPLRRLVIQQPVPFSVFRSIVLCCSTSLTDLVLTIDWDDTVEELANCRLLPSLRTLSLSYLPRLSKVLFEDDSIYSMVRARRDAGLERLTLSMPQSKFWVHADIPNHLARLWNLTNGSFHIQFMYVGTDHFYEQESLEYLTNWIKEETSLGDRDNGAVHH</sequence>
<reference evidence="1" key="1">
    <citation type="submission" date="2023-06" db="EMBL/GenBank/DDBJ databases">
        <authorList>
            <consortium name="Lawrence Berkeley National Laboratory"/>
            <person name="Ahrendt S."/>
            <person name="Sahu N."/>
            <person name="Indic B."/>
            <person name="Wong-Bajracharya J."/>
            <person name="Merenyi Z."/>
            <person name="Ke H.-M."/>
            <person name="Monk M."/>
            <person name="Kocsube S."/>
            <person name="Drula E."/>
            <person name="Lipzen A."/>
            <person name="Balint B."/>
            <person name="Henrissat B."/>
            <person name="Andreopoulos B."/>
            <person name="Martin F.M."/>
            <person name="Harder C.B."/>
            <person name="Rigling D."/>
            <person name="Ford K.L."/>
            <person name="Foster G.D."/>
            <person name="Pangilinan J."/>
            <person name="Papanicolaou A."/>
            <person name="Barry K."/>
            <person name="LaButti K."/>
            <person name="Viragh M."/>
            <person name="Koriabine M."/>
            <person name="Yan M."/>
            <person name="Riley R."/>
            <person name="Champramary S."/>
            <person name="Plett K.L."/>
            <person name="Tsai I.J."/>
            <person name="Slot J."/>
            <person name="Sipos G."/>
            <person name="Plett J."/>
            <person name="Nagy L.G."/>
            <person name="Grigoriev I.V."/>
        </authorList>
    </citation>
    <scope>NUCLEOTIDE SEQUENCE</scope>
    <source>
        <strain evidence="1">CCBAS 213</strain>
    </source>
</reference>
<comment type="caution">
    <text evidence="1">The sequence shown here is derived from an EMBL/GenBank/DDBJ whole genome shotgun (WGS) entry which is preliminary data.</text>
</comment>
<dbReference type="Gene3D" id="3.80.10.10">
    <property type="entry name" value="Ribonuclease Inhibitor"/>
    <property type="match status" value="1"/>
</dbReference>
<keyword evidence="2" id="KW-1185">Reference proteome</keyword>
<proteinExistence type="predicted"/>
<gene>
    <name evidence="1" type="ORF">EV420DRAFT_207942</name>
</gene>
<organism evidence="1 2">
    <name type="scientific">Armillaria tabescens</name>
    <name type="common">Ringless honey mushroom</name>
    <name type="synonym">Agaricus tabescens</name>
    <dbReference type="NCBI Taxonomy" id="1929756"/>
    <lineage>
        <taxon>Eukaryota</taxon>
        <taxon>Fungi</taxon>
        <taxon>Dikarya</taxon>
        <taxon>Basidiomycota</taxon>
        <taxon>Agaricomycotina</taxon>
        <taxon>Agaricomycetes</taxon>
        <taxon>Agaricomycetidae</taxon>
        <taxon>Agaricales</taxon>
        <taxon>Marasmiineae</taxon>
        <taxon>Physalacriaceae</taxon>
        <taxon>Desarmillaria</taxon>
    </lineage>
</organism>
<dbReference type="RefSeq" id="XP_060332421.1">
    <property type="nucleotide sequence ID" value="XM_060481204.1"/>
</dbReference>
<evidence type="ECO:0008006" key="3">
    <source>
        <dbReference type="Google" id="ProtNLM"/>
    </source>
</evidence>
<dbReference type="EMBL" id="JAUEPS010000012">
    <property type="protein sequence ID" value="KAK0460382.1"/>
    <property type="molecule type" value="Genomic_DNA"/>
</dbReference>
<name>A0AA39N743_ARMTA</name>
<dbReference type="AlphaFoldDB" id="A0AA39N743"/>
<protein>
    <recommendedName>
        <fullName evidence="3">F-box domain-containing protein</fullName>
    </recommendedName>
</protein>
<dbReference type="Proteomes" id="UP001175211">
    <property type="component" value="Unassembled WGS sequence"/>
</dbReference>